<dbReference type="SUPFAM" id="SSF101233">
    <property type="entry name" value="PWI domain"/>
    <property type="match status" value="1"/>
</dbReference>
<dbReference type="GO" id="GO:0008380">
    <property type="term" value="P:RNA splicing"/>
    <property type="evidence" value="ECO:0007669"/>
    <property type="project" value="UniProtKB-KW"/>
</dbReference>
<dbReference type="EMBL" id="CADEAL010000939">
    <property type="protein sequence ID" value="CAB1427078.1"/>
    <property type="molecule type" value="Genomic_DNA"/>
</dbReference>
<gene>
    <name evidence="7" type="ORF">PLEPLA_LOCUS15016</name>
</gene>
<sequence length="320" mass="37188">MDAGFFRGTSAEQDNRFSNKHKKLLKQLKFAECLDKKVDMTKVNLEVVKPWITQRVTEILGFEDDVVIEFIFNQLDEKHPDSKMMQINLTGFLNGKNAREFMRDLWPLLLSAQDNIAGIPSAFLEQKKEEIKQRQIEQEKLASLKKVDDDKKEKEKENRERAQSKSPRRRKTRSPSPRRRSPVKRDRKPSPSRSPRRKSSPVGGTSPPPPLMQLPTKPLEQLVEPDTSGRSMPEPVVQEASSTCDTVLEVVKADSVMEVKEPSPEKILKKEERPRSRERDKETRRERPHHRSRSHSRSHRRRSRPGNFRNIFFPSPKAES</sequence>
<dbReference type="Proteomes" id="UP001153269">
    <property type="component" value="Unassembled WGS sequence"/>
</dbReference>
<evidence type="ECO:0000313" key="8">
    <source>
        <dbReference type="Proteomes" id="UP001153269"/>
    </source>
</evidence>
<evidence type="ECO:0000313" key="7">
    <source>
        <dbReference type="EMBL" id="CAB1427078.1"/>
    </source>
</evidence>
<proteinExistence type="inferred from homology"/>
<evidence type="ECO:0000256" key="1">
    <source>
        <dbReference type="ARBA" id="ARBA00010269"/>
    </source>
</evidence>
<dbReference type="InterPro" id="IPR002483">
    <property type="entry name" value="PWI_dom"/>
</dbReference>
<feature type="domain" description="PWI" evidence="6">
    <location>
        <begin position="27"/>
        <end position="126"/>
    </location>
</feature>
<comment type="caution">
    <text evidence="7">The sequence shown here is derived from an EMBL/GenBank/DDBJ whole genome shotgun (WGS) entry which is preliminary data.</text>
</comment>
<feature type="compositionally biased region" description="Basic residues" evidence="5">
    <location>
        <begin position="286"/>
        <end position="304"/>
    </location>
</feature>
<evidence type="ECO:0000256" key="4">
    <source>
        <dbReference type="ARBA" id="ARBA00067280"/>
    </source>
</evidence>
<keyword evidence="8" id="KW-1185">Reference proteome</keyword>
<feature type="compositionally biased region" description="Basic residues" evidence="5">
    <location>
        <begin position="166"/>
        <end position="187"/>
    </location>
</feature>
<reference evidence="7" key="1">
    <citation type="submission" date="2020-03" db="EMBL/GenBank/DDBJ databases">
        <authorList>
            <person name="Weist P."/>
        </authorList>
    </citation>
    <scope>NUCLEOTIDE SEQUENCE</scope>
</reference>
<organism evidence="7 8">
    <name type="scientific">Pleuronectes platessa</name>
    <name type="common">European plaice</name>
    <dbReference type="NCBI Taxonomy" id="8262"/>
    <lineage>
        <taxon>Eukaryota</taxon>
        <taxon>Metazoa</taxon>
        <taxon>Chordata</taxon>
        <taxon>Craniata</taxon>
        <taxon>Vertebrata</taxon>
        <taxon>Euteleostomi</taxon>
        <taxon>Actinopterygii</taxon>
        <taxon>Neopterygii</taxon>
        <taxon>Teleostei</taxon>
        <taxon>Neoteleostei</taxon>
        <taxon>Acanthomorphata</taxon>
        <taxon>Carangaria</taxon>
        <taxon>Pleuronectiformes</taxon>
        <taxon>Pleuronectoidei</taxon>
        <taxon>Pleuronectidae</taxon>
        <taxon>Pleuronectes</taxon>
    </lineage>
</organism>
<dbReference type="GO" id="GO:0005681">
    <property type="term" value="C:spliceosomal complex"/>
    <property type="evidence" value="ECO:0007669"/>
    <property type="project" value="TreeGrafter"/>
</dbReference>
<dbReference type="AlphaFoldDB" id="A0A9N7UBP9"/>
<name>A0A9N7UBP9_PLEPL</name>
<feature type="compositionally biased region" description="Basic and acidic residues" evidence="5">
    <location>
        <begin position="251"/>
        <end position="285"/>
    </location>
</feature>
<protein>
    <recommendedName>
        <fullName evidence="4">Serine/arginine repetitive matrix protein 1</fullName>
    </recommendedName>
</protein>
<dbReference type="PROSITE" id="PS51025">
    <property type="entry name" value="PWI"/>
    <property type="match status" value="1"/>
</dbReference>
<evidence type="ECO:0000256" key="5">
    <source>
        <dbReference type="SAM" id="MobiDB-lite"/>
    </source>
</evidence>
<evidence type="ECO:0000256" key="2">
    <source>
        <dbReference type="ARBA" id="ARBA00022664"/>
    </source>
</evidence>
<feature type="compositionally biased region" description="Basic and acidic residues" evidence="5">
    <location>
        <begin position="142"/>
        <end position="163"/>
    </location>
</feature>
<dbReference type="PANTHER" id="PTHR23148">
    <property type="entry name" value="SERINE/ARGININE REGULATED NUCLEAR MATRIX PROTEIN"/>
    <property type="match status" value="1"/>
</dbReference>
<accession>A0A9N7UBP9</accession>
<keyword evidence="3" id="KW-0508">mRNA splicing</keyword>
<dbReference type="Pfam" id="PF01480">
    <property type="entry name" value="PWI"/>
    <property type="match status" value="1"/>
</dbReference>
<dbReference type="Gene3D" id="1.20.1390.10">
    <property type="entry name" value="PWI domain"/>
    <property type="match status" value="1"/>
</dbReference>
<dbReference type="InterPro" id="IPR036483">
    <property type="entry name" value="PWI_dom_sf"/>
</dbReference>
<dbReference type="GO" id="GO:0048024">
    <property type="term" value="P:regulation of mRNA splicing, via spliceosome"/>
    <property type="evidence" value="ECO:0007669"/>
    <property type="project" value="TreeGrafter"/>
</dbReference>
<evidence type="ECO:0000259" key="6">
    <source>
        <dbReference type="PROSITE" id="PS51025"/>
    </source>
</evidence>
<dbReference type="GO" id="GO:0003723">
    <property type="term" value="F:RNA binding"/>
    <property type="evidence" value="ECO:0007669"/>
    <property type="project" value="TreeGrafter"/>
</dbReference>
<keyword evidence="2" id="KW-0507">mRNA processing</keyword>
<dbReference type="FunFam" id="1.20.1390.10:FF:000002">
    <property type="entry name" value="Serine/arginine repetitive matrix 1 isoform 2"/>
    <property type="match status" value="1"/>
</dbReference>
<feature type="region of interest" description="Disordered" evidence="5">
    <location>
        <begin position="142"/>
        <end position="320"/>
    </location>
</feature>
<dbReference type="SMART" id="SM00311">
    <property type="entry name" value="PWI"/>
    <property type="match status" value="1"/>
</dbReference>
<comment type="similarity">
    <text evidence="1">Belongs to the splicing factor SR family.</text>
</comment>
<dbReference type="InterPro" id="IPR052225">
    <property type="entry name" value="Ser/Arg_repetitive_matrix"/>
</dbReference>
<evidence type="ECO:0000256" key="3">
    <source>
        <dbReference type="ARBA" id="ARBA00023187"/>
    </source>
</evidence>
<dbReference type="GO" id="GO:0006397">
    <property type="term" value="P:mRNA processing"/>
    <property type="evidence" value="ECO:0007669"/>
    <property type="project" value="UniProtKB-KW"/>
</dbReference>
<dbReference type="PANTHER" id="PTHR23148:SF0">
    <property type="entry name" value="SERINE_ARGININE REPETITIVE MATRIX PROTEIN 1"/>
    <property type="match status" value="1"/>
</dbReference>